<dbReference type="InterPro" id="IPR051454">
    <property type="entry name" value="RNA/ubiquinone_mod_enzymes"/>
</dbReference>
<evidence type="ECO:0000313" key="4">
    <source>
        <dbReference type="EMBL" id="SIS48807.1"/>
    </source>
</evidence>
<evidence type="ECO:0000256" key="1">
    <source>
        <dbReference type="ARBA" id="ARBA00022670"/>
    </source>
</evidence>
<dbReference type="PANTHER" id="PTHR30217:SF6">
    <property type="entry name" value="TRNA HYDROXYLATION PROTEIN P"/>
    <property type="match status" value="1"/>
</dbReference>
<name>A0A1N7JHK8_9FLAO</name>
<evidence type="ECO:0000313" key="5">
    <source>
        <dbReference type="Proteomes" id="UP000185839"/>
    </source>
</evidence>
<evidence type="ECO:0000256" key="2">
    <source>
        <dbReference type="ARBA" id="ARBA00022801"/>
    </source>
</evidence>
<evidence type="ECO:0000256" key="3">
    <source>
        <dbReference type="ARBA" id="ARBA00038374"/>
    </source>
</evidence>
<dbReference type="GO" id="GO:0008233">
    <property type="term" value="F:peptidase activity"/>
    <property type="evidence" value="ECO:0007669"/>
    <property type="project" value="UniProtKB-KW"/>
</dbReference>
<comment type="similarity">
    <text evidence="3">Belongs to the peptidase U32 family.</text>
</comment>
<dbReference type="InterPro" id="IPR001539">
    <property type="entry name" value="Peptidase_U32"/>
</dbReference>
<keyword evidence="5" id="KW-1185">Reference proteome</keyword>
<dbReference type="RefSeq" id="WP_076385002.1">
    <property type="nucleotide sequence ID" value="NZ_FTOI01000002.1"/>
</dbReference>
<dbReference type="PANTHER" id="PTHR30217">
    <property type="entry name" value="PEPTIDASE U32 FAMILY"/>
    <property type="match status" value="1"/>
</dbReference>
<dbReference type="AlphaFoldDB" id="A0A1N7JHK8"/>
<reference evidence="5" key="1">
    <citation type="submission" date="2017-01" db="EMBL/GenBank/DDBJ databases">
        <authorList>
            <person name="Varghese N."/>
            <person name="Submissions S."/>
        </authorList>
    </citation>
    <scope>NUCLEOTIDE SEQUENCE [LARGE SCALE GENOMIC DNA]</scope>
    <source>
        <strain evidence="5">DSM 23145</strain>
    </source>
</reference>
<organism evidence="4 5">
    <name type="scientific">Kaistella chaponensis</name>
    <dbReference type="NCBI Taxonomy" id="713588"/>
    <lineage>
        <taxon>Bacteria</taxon>
        <taxon>Pseudomonadati</taxon>
        <taxon>Bacteroidota</taxon>
        <taxon>Flavobacteriia</taxon>
        <taxon>Flavobacteriales</taxon>
        <taxon>Weeksellaceae</taxon>
        <taxon>Chryseobacterium group</taxon>
        <taxon>Kaistella</taxon>
    </lineage>
</organism>
<dbReference type="Proteomes" id="UP000185839">
    <property type="component" value="Unassembled WGS sequence"/>
</dbReference>
<dbReference type="PROSITE" id="PS01276">
    <property type="entry name" value="PEPTIDASE_U32"/>
    <property type="match status" value="1"/>
</dbReference>
<protein>
    <submittedName>
        <fullName evidence="4">Putative protease</fullName>
    </submittedName>
</protein>
<dbReference type="EMBL" id="FTOI01000002">
    <property type="protein sequence ID" value="SIS48807.1"/>
    <property type="molecule type" value="Genomic_DNA"/>
</dbReference>
<dbReference type="OrthoDB" id="9807498at2"/>
<gene>
    <name evidence="4" type="ORF">SAMN05421789_10273</name>
</gene>
<dbReference type="GO" id="GO:0006508">
    <property type="term" value="P:proteolysis"/>
    <property type="evidence" value="ECO:0007669"/>
    <property type="project" value="UniProtKB-KW"/>
</dbReference>
<keyword evidence="1 4" id="KW-0645">Protease</keyword>
<dbReference type="STRING" id="713588.SAMN05421789_10273"/>
<sequence>MTKAGKIELMSPAGDFSAMQAAIDNGADSIYFGVEQLNMRARASMNFTLDDLPEISRRCTEKGVRTYLTLNTIIYDHDLSLIKTLLDKAKAANLTAVIAMDQAVISYARQIGMEVHISTQINITNIETVKFYALFADTMVMSRELSMSQIKKICDQIVKEQVKGPSGNLVEVEIFGHGALCMAVSGKCYLSLHSANSSANRGACKQNCRKKYTVIDQETGFEIELDNEYMMSPKDLCTISFLDQIVDAGVKVLKIEGRGRAPEYVATVTKCYREAIDAIEDGTYNDEKVAEWMKQLETVYNRGFWGGYYLGQELGEWSSENGSAATQKKVYIGKGRTFYSKSNIAEFLIEAYDLTIGDTILIQGPTTGSQEMVLEAMRVDEKPDAEKATKSDLVTFKTNFKVRPSDKLYKIVAAD</sequence>
<accession>A0A1N7JHK8</accession>
<proteinExistence type="inferred from homology"/>
<keyword evidence="2" id="KW-0378">Hydrolase</keyword>
<dbReference type="Pfam" id="PF01136">
    <property type="entry name" value="Peptidase_U32"/>
    <property type="match status" value="1"/>
</dbReference>